<dbReference type="Gene3D" id="1.25.40.20">
    <property type="entry name" value="Ankyrin repeat-containing domain"/>
    <property type="match status" value="1"/>
</dbReference>
<dbReference type="Proteomes" id="UP000184546">
    <property type="component" value="Unassembled WGS sequence"/>
</dbReference>
<dbReference type="Pfam" id="PF12796">
    <property type="entry name" value="Ank_2"/>
    <property type="match status" value="2"/>
</dbReference>
<comment type="catalytic activity">
    <reaction evidence="11 13">
        <text>L-cysteinyl-[protein] + hexadecanoyl-CoA = S-hexadecanoyl-L-cysteinyl-[protein] + CoA</text>
        <dbReference type="Rhea" id="RHEA:36683"/>
        <dbReference type="Rhea" id="RHEA-COMP:10131"/>
        <dbReference type="Rhea" id="RHEA-COMP:11032"/>
        <dbReference type="ChEBI" id="CHEBI:29950"/>
        <dbReference type="ChEBI" id="CHEBI:57287"/>
        <dbReference type="ChEBI" id="CHEBI:57379"/>
        <dbReference type="ChEBI" id="CHEBI:74151"/>
        <dbReference type="EC" id="2.3.1.225"/>
    </reaction>
</comment>
<evidence type="ECO:0000256" key="13">
    <source>
        <dbReference type="RuleBase" id="RU079119"/>
    </source>
</evidence>
<keyword evidence="8 13" id="KW-0472">Membrane</keyword>
<dbReference type="EC" id="2.3.1.225" evidence="13"/>
<sequence length="737" mass="82290">MSSGTSSTGPQNNRESAGLGSPPSLPSGKSSTSPPKLTQHEATVELQSMKTERSNIKGAIRLGEDIMQIARIGEISVMQKLFDEKKFTADHKDEEGITPLHWAAINNQYAMCKFLLDSGADVNAKGGESVATPAMWAAQRCHYYIVHLLLQHGADPLLTDVQGYNILHLATIDGNAFLLVLLLHQEIPVDVPDQQGHTGLMWAAYKGYPACVDIYLRWGANANAVDDGGLTPLHWALVKGSLPCVHKLIEYGADRFARTRDGKTPATVASEMNTTRIWYRALDECGHDFDGNAKILPMGLTPWVRSKIAMSRFFFLWPFFMIFAAVWILSNVVVFFAIPLMLLTVYGLQWMAQKVANQGPSEYRILQKTPYLSGVFAGSLFWVGFRYAFYLLPATFFSSPILNISFTVFFSLTAYFYFCAMTEDPGFVPKMGSRNQQRAVVIELFEQWKFDEENFCVSCMIRKPLRSKHCKRCGRCVAKHDHHCPWIDNCVGANNLRHFVSYIICLELGIILFLRLTFIYINILPAPVNPQCNVINDALCGFVLRDTFTLVLDIWVVIQLVWITMLCAVQLVQISRNQTTYENMRGHSIDRSYPSSRAFASAVTAGTTSLDAAGLSSAGQGPNPALAQNVSHRHQRNGCLQQWSSLLGVDTFFATARDGLRDGPRTARPKNPFSRGIVTNCQDFWCDPAPYFGRREPGFAMLGGEVVNYNRMYEVPLRMHSGGGYRSLADNDLEQNA</sequence>
<dbReference type="VEuPathDB" id="FungiDB:ASPACDRAFT_23007"/>
<dbReference type="GO" id="GO:0019706">
    <property type="term" value="F:protein-cysteine S-palmitoyltransferase activity"/>
    <property type="evidence" value="ECO:0007669"/>
    <property type="project" value="UniProtKB-EC"/>
</dbReference>
<evidence type="ECO:0000256" key="6">
    <source>
        <dbReference type="ARBA" id="ARBA00022989"/>
    </source>
</evidence>
<evidence type="ECO:0000313" key="16">
    <source>
        <dbReference type="EMBL" id="OJK03345.1"/>
    </source>
</evidence>
<evidence type="ECO:0000313" key="17">
    <source>
        <dbReference type="Proteomes" id="UP000184546"/>
    </source>
</evidence>
<feature type="compositionally biased region" description="Low complexity" evidence="14">
    <location>
        <begin position="18"/>
        <end position="37"/>
    </location>
</feature>
<protein>
    <recommendedName>
        <fullName evidence="13">Palmitoyltransferase</fullName>
        <ecNumber evidence="13">2.3.1.225</ecNumber>
    </recommendedName>
</protein>
<accession>A0A1L9X4F8</accession>
<dbReference type="GeneID" id="30972977"/>
<keyword evidence="4 13" id="KW-0812">Transmembrane</keyword>
<evidence type="ECO:0000256" key="7">
    <source>
        <dbReference type="ARBA" id="ARBA00023043"/>
    </source>
</evidence>
<dbReference type="OMA" id="FWVGFRY"/>
<keyword evidence="10" id="KW-0449">Lipoprotein</keyword>
<feature type="repeat" description="ANK" evidence="12">
    <location>
        <begin position="195"/>
        <end position="227"/>
    </location>
</feature>
<comment type="domain">
    <text evidence="13">The DHHC domain is required for palmitoyltransferase activity.</text>
</comment>
<keyword evidence="6 13" id="KW-1133">Transmembrane helix</keyword>
<comment type="similarity">
    <text evidence="3">Belongs to the DHHC palmitoyltransferase family. AKR/ZDHHC17 subfamily.</text>
</comment>
<comment type="function">
    <text evidence="1">Palmitoyltransferase specific for casein kinase 1.</text>
</comment>
<evidence type="ECO:0000256" key="14">
    <source>
        <dbReference type="SAM" id="MobiDB-lite"/>
    </source>
</evidence>
<gene>
    <name evidence="16" type="ORF">ASPACDRAFT_23007</name>
</gene>
<evidence type="ECO:0000259" key="15">
    <source>
        <dbReference type="Pfam" id="PF01529"/>
    </source>
</evidence>
<dbReference type="SMART" id="SM00248">
    <property type="entry name" value="ANK"/>
    <property type="match status" value="5"/>
</dbReference>
<evidence type="ECO:0000256" key="8">
    <source>
        <dbReference type="ARBA" id="ARBA00023136"/>
    </source>
</evidence>
<feature type="transmembrane region" description="Helical" evidence="13">
    <location>
        <begin position="499"/>
        <end position="521"/>
    </location>
</feature>
<dbReference type="InterPro" id="IPR036770">
    <property type="entry name" value="Ankyrin_rpt-contain_sf"/>
</dbReference>
<keyword evidence="17" id="KW-1185">Reference proteome</keyword>
<dbReference type="RefSeq" id="XP_020059684.1">
    <property type="nucleotide sequence ID" value="XM_020199163.1"/>
</dbReference>
<feature type="repeat" description="ANK" evidence="12">
    <location>
        <begin position="162"/>
        <end position="194"/>
    </location>
</feature>
<evidence type="ECO:0000256" key="12">
    <source>
        <dbReference type="PROSITE-ProRule" id="PRU00023"/>
    </source>
</evidence>
<evidence type="ECO:0000256" key="2">
    <source>
        <dbReference type="ARBA" id="ARBA00004520"/>
    </source>
</evidence>
<feature type="region of interest" description="Disordered" evidence="14">
    <location>
        <begin position="1"/>
        <end position="38"/>
    </location>
</feature>
<reference evidence="17" key="1">
    <citation type="journal article" date="2017" name="Genome Biol.">
        <title>Comparative genomics reveals high biological diversity and specific adaptations in the industrially and medically important fungal genus Aspergillus.</title>
        <authorList>
            <person name="de Vries R.P."/>
            <person name="Riley R."/>
            <person name="Wiebenga A."/>
            <person name="Aguilar-Osorio G."/>
            <person name="Amillis S."/>
            <person name="Uchima C.A."/>
            <person name="Anderluh G."/>
            <person name="Asadollahi M."/>
            <person name="Askin M."/>
            <person name="Barry K."/>
            <person name="Battaglia E."/>
            <person name="Bayram O."/>
            <person name="Benocci T."/>
            <person name="Braus-Stromeyer S.A."/>
            <person name="Caldana C."/>
            <person name="Canovas D."/>
            <person name="Cerqueira G.C."/>
            <person name="Chen F."/>
            <person name="Chen W."/>
            <person name="Choi C."/>
            <person name="Clum A."/>
            <person name="Dos Santos R.A."/>
            <person name="Damasio A.R."/>
            <person name="Diallinas G."/>
            <person name="Emri T."/>
            <person name="Fekete E."/>
            <person name="Flipphi M."/>
            <person name="Freyberg S."/>
            <person name="Gallo A."/>
            <person name="Gournas C."/>
            <person name="Habgood R."/>
            <person name="Hainaut M."/>
            <person name="Harispe M.L."/>
            <person name="Henrissat B."/>
            <person name="Hilden K.S."/>
            <person name="Hope R."/>
            <person name="Hossain A."/>
            <person name="Karabika E."/>
            <person name="Karaffa L."/>
            <person name="Karanyi Z."/>
            <person name="Krasevec N."/>
            <person name="Kuo A."/>
            <person name="Kusch H."/>
            <person name="LaButti K."/>
            <person name="Lagendijk E.L."/>
            <person name="Lapidus A."/>
            <person name="Levasseur A."/>
            <person name="Lindquist E."/>
            <person name="Lipzen A."/>
            <person name="Logrieco A.F."/>
            <person name="MacCabe A."/>
            <person name="Maekelae M.R."/>
            <person name="Malavazi I."/>
            <person name="Melin P."/>
            <person name="Meyer V."/>
            <person name="Mielnichuk N."/>
            <person name="Miskei M."/>
            <person name="Molnar A.P."/>
            <person name="Mule G."/>
            <person name="Ngan C.Y."/>
            <person name="Orejas M."/>
            <person name="Orosz E."/>
            <person name="Ouedraogo J.P."/>
            <person name="Overkamp K.M."/>
            <person name="Park H.-S."/>
            <person name="Perrone G."/>
            <person name="Piumi F."/>
            <person name="Punt P.J."/>
            <person name="Ram A.F."/>
            <person name="Ramon A."/>
            <person name="Rauscher S."/>
            <person name="Record E."/>
            <person name="Riano-Pachon D.M."/>
            <person name="Robert V."/>
            <person name="Roehrig J."/>
            <person name="Ruller R."/>
            <person name="Salamov A."/>
            <person name="Salih N.S."/>
            <person name="Samson R.A."/>
            <person name="Sandor E."/>
            <person name="Sanguinetti M."/>
            <person name="Schuetze T."/>
            <person name="Sepcic K."/>
            <person name="Shelest E."/>
            <person name="Sherlock G."/>
            <person name="Sophianopoulou V."/>
            <person name="Squina F.M."/>
            <person name="Sun H."/>
            <person name="Susca A."/>
            <person name="Todd R.B."/>
            <person name="Tsang A."/>
            <person name="Unkles S.E."/>
            <person name="van de Wiele N."/>
            <person name="van Rossen-Uffink D."/>
            <person name="Oliveira J.V."/>
            <person name="Vesth T.C."/>
            <person name="Visser J."/>
            <person name="Yu J.-H."/>
            <person name="Zhou M."/>
            <person name="Andersen M.R."/>
            <person name="Archer D.B."/>
            <person name="Baker S.E."/>
            <person name="Benoit I."/>
            <person name="Brakhage A.A."/>
            <person name="Braus G.H."/>
            <person name="Fischer R."/>
            <person name="Frisvad J.C."/>
            <person name="Goldman G.H."/>
            <person name="Houbraken J."/>
            <person name="Oakley B."/>
            <person name="Pocsi I."/>
            <person name="Scazzocchio C."/>
            <person name="Seiboth B."/>
            <person name="vanKuyk P.A."/>
            <person name="Wortman J."/>
            <person name="Dyer P.S."/>
            <person name="Grigoriev I.V."/>
        </authorList>
    </citation>
    <scope>NUCLEOTIDE SEQUENCE [LARGE SCALE GENOMIC DNA]</scope>
    <source>
        <strain evidence="17">ATCC 16872 / CBS 172.66 / WB 5094</strain>
    </source>
</reference>
<evidence type="ECO:0000256" key="11">
    <source>
        <dbReference type="ARBA" id="ARBA00048048"/>
    </source>
</evidence>
<feature type="repeat" description="ANK" evidence="12">
    <location>
        <begin position="95"/>
        <end position="127"/>
    </location>
</feature>
<dbReference type="AlphaFoldDB" id="A0A1L9X4F8"/>
<dbReference type="PANTHER" id="PTHR24161">
    <property type="entry name" value="ANK_REP_REGION DOMAIN-CONTAINING PROTEIN-RELATED"/>
    <property type="match status" value="1"/>
</dbReference>
<dbReference type="PANTHER" id="PTHR24161:SF85">
    <property type="entry name" value="PALMITOYLTRANSFERASE HIP14"/>
    <property type="match status" value="1"/>
</dbReference>
<feature type="transmembrane region" description="Helical" evidence="13">
    <location>
        <begin position="315"/>
        <end position="348"/>
    </location>
</feature>
<feature type="transmembrane region" description="Helical" evidence="13">
    <location>
        <begin position="554"/>
        <end position="575"/>
    </location>
</feature>
<keyword evidence="5" id="KW-0677">Repeat</keyword>
<dbReference type="Pfam" id="PF01529">
    <property type="entry name" value="DHHC"/>
    <property type="match status" value="1"/>
</dbReference>
<dbReference type="PROSITE" id="PS50088">
    <property type="entry name" value="ANK_REPEAT"/>
    <property type="match status" value="4"/>
</dbReference>
<keyword evidence="13" id="KW-0808">Transferase</keyword>
<dbReference type="OrthoDB" id="6781668at2759"/>
<dbReference type="SUPFAM" id="SSF48403">
    <property type="entry name" value="Ankyrin repeat"/>
    <property type="match status" value="1"/>
</dbReference>
<feature type="compositionally biased region" description="Polar residues" evidence="14">
    <location>
        <begin position="1"/>
        <end position="15"/>
    </location>
</feature>
<feature type="domain" description="Palmitoyltransferase DHHC" evidence="15">
    <location>
        <begin position="450"/>
        <end position="585"/>
    </location>
</feature>
<dbReference type="PROSITE" id="PS50297">
    <property type="entry name" value="ANK_REP_REGION"/>
    <property type="match status" value="3"/>
</dbReference>
<dbReference type="InterPro" id="IPR002110">
    <property type="entry name" value="Ankyrin_rpt"/>
</dbReference>
<evidence type="ECO:0000256" key="5">
    <source>
        <dbReference type="ARBA" id="ARBA00022737"/>
    </source>
</evidence>
<evidence type="ECO:0000256" key="9">
    <source>
        <dbReference type="ARBA" id="ARBA00023139"/>
    </source>
</evidence>
<keyword evidence="9" id="KW-0564">Palmitate</keyword>
<keyword evidence="7 12" id="KW-0040">ANK repeat</keyword>
<feature type="repeat" description="ANK" evidence="12">
    <location>
        <begin position="228"/>
        <end position="260"/>
    </location>
</feature>
<comment type="subcellular location">
    <subcellularLocation>
        <location evidence="2">Early endosome membrane</location>
        <topology evidence="2">Multi-pass membrane protein</topology>
    </subcellularLocation>
</comment>
<evidence type="ECO:0000256" key="1">
    <source>
        <dbReference type="ARBA" id="ARBA00002100"/>
    </source>
</evidence>
<dbReference type="EMBL" id="KV878971">
    <property type="protein sequence ID" value="OJK03345.1"/>
    <property type="molecule type" value="Genomic_DNA"/>
</dbReference>
<organism evidence="16 17">
    <name type="scientific">Aspergillus aculeatus (strain ATCC 16872 / CBS 172.66 / WB 5094)</name>
    <dbReference type="NCBI Taxonomy" id="690307"/>
    <lineage>
        <taxon>Eukaryota</taxon>
        <taxon>Fungi</taxon>
        <taxon>Dikarya</taxon>
        <taxon>Ascomycota</taxon>
        <taxon>Pezizomycotina</taxon>
        <taxon>Eurotiomycetes</taxon>
        <taxon>Eurotiomycetidae</taxon>
        <taxon>Eurotiales</taxon>
        <taxon>Aspergillaceae</taxon>
        <taxon>Aspergillus</taxon>
        <taxon>Aspergillus subgen. Circumdati</taxon>
    </lineage>
</organism>
<evidence type="ECO:0000256" key="3">
    <source>
        <dbReference type="ARBA" id="ARBA00010104"/>
    </source>
</evidence>
<dbReference type="GO" id="GO:0031901">
    <property type="term" value="C:early endosome membrane"/>
    <property type="evidence" value="ECO:0007669"/>
    <property type="project" value="UniProtKB-SubCell"/>
</dbReference>
<name>A0A1L9X4F8_ASPA1</name>
<dbReference type="PROSITE" id="PS50216">
    <property type="entry name" value="DHHC"/>
    <property type="match status" value="1"/>
</dbReference>
<feature type="transmembrane region" description="Helical" evidence="13">
    <location>
        <begin position="401"/>
        <end position="420"/>
    </location>
</feature>
<keyword evidence="13" id="KW-0012">Acyltransferase</keyword>
<evidence type="ECO:0000256" key="10">
    <source>
        <dbReference type="ARBA" id="ARBA00023288"/>
    </source>
</evidence>
<proteinExistence type="inferred from homology"/>
<dbReference type="InterPro" id="IPR001594">
    <property type="entry name" value="Palmitoyltrfase_DHHC"/>
</dbReference>
<feature type="transmembrane region" description="Helical" evidence="13">
    <location>
        <begin position="369"/>
        <end position="389"/>
    </location>
</feature>
<evidence type="ECO:0000256" key="4">
    <source>
        <dbReference type="ARBA" id="ARBA00022692"/>
    </source>
</evidence>
<dbReference type="STRING" id="690307.A0A1L9X4F8"/>